<dbReference type="EMBL" id="CP036316">
    <property type="protein sequence ID" value="QDT66004.1"/>
    <property type="molecule type" value="Genomic_DNA"/>
</dbReference>
<keyword evidence="1" id="KW-0812">Transmembrane</keyword>
<keyword evidence="1" id="KW-0472">Membrane</keyword>
<proteinExistence type="predicted"/>
<evidence type="ECO:0000313" key="2">
    <source>
        <dbReference type="EMBL" id="QDT66004.1"/>
    </source>
</evidence>
<organism evidence="2 3">
    <name type="scientific">Calycomorphotria hydatis</name>
    <dbReference type="NCBI Taxonomy" id="2528027"/>
    <lineage>
        <taxon>Bacteria</taxon>
        <taxon>Pseudomonadati</taxon>
        <taxon>Planctomycetota</taxon>
        <taxon>Planctomycetia</taxon>
        <taxon>Planctomycetales</taxon>
        <taxon>Planctomycetaceae</taxon>
        <taxon>Calycomorphotria</taxon>
    </lineage>
</organism>
<protein>
    <submittedName>
        <fullName evidence="2">Uncharacterized protein</fullName>
    </submittedName>
</protein>
<dbReference type="Proteomes" id="UP000319976">
    <property type="component" value="Chromosome"/>
</dbReference>
<sequence length="147" mass="17163">MHVGGTSRKVHWGSLLLVIVLLWERLLHIALHYRLLTILLIASILIFIIYFSRRYFEIRKLKRTGRWMEWSELEQKLTNGHGVTIINWGNTIGRVWWAEELSDEYVAYMLATSAHLTNCPWYKASAKTLQKDFSHATIIETSESAMS</sequence>
<gene>
    <name evidence="2" type="ORF">V22_32680</name>
</gene>
<feature type="transmembrane region" description="Helical" evidence="1">
    <location>
        <begin position="37"/>
        <end position="56"/>
    </location>
</feature>
<keyword evidence="3" id="KW-1185">Reference proteome</keyword>
<evidence type="ECO:0000313" key="3">
    <source>
        <dbReference type="Proteomes" id="UP000319976"/>
    </source>
</evidence>
<evidence type="ECO:0000256" key="1">
    <source>
        <dbReference type="SAM" id="Phobius"/>
    </source>
</evidence>
<dbReference type="KEGG" id="chya:V22_32680"/>
<accession>A0A517TCA2</accession>
<name>A0A517TCA2_9PLAN</name>
<keyword evidence="1" id="KW-1133">Transmembrane helix</keyword>
<reference evidence="2 3" key="1">
    <citation type="submission" date="2019-02" db="EMBL/GenBank/DDBJ databases">
        <title>Deep-cultivation of Planctomycetes and their phenomic and genomic characterization uncovers novel biology.</title>
        <authorList>
            <person name="Wiegand S."/>
            <person name="Jogler M."/>
            <person name="Boedeker C."/>
            <person name="Pinto D."/>
            <person name="Vollmers J."/>
            <person name="Rivas-Marin E."/>
            <person name="Kohn T."/>
            <person name="Peeters S.H."/>
            <person name="Heuer A."/>
            <person name="Rast P."/>
            <person name="Oberbeckmann S."/>
            <person name="Bunk B."/>
            <person name="Jeske O."/>
            <person name="Meyerdierks A."/>
            <person name="Storesund J.E."/>
            <person name="Kallscheuer N."/>
            <person name="Luecker S."/>
            <person name="Lage O.M."/>
            <person name="Pohl T."/>
            <person name="Merkel B.J."/>
            <person name="Hornburger P."/>
            <person name="Mueller R.-W."/>
            <person name="Bruemmer F."/>
            <person name="Labrenz M."/>
            <person name="Spormann A.M."/>
            <person name="Op den Camp H."/>
            <person name="Overmann J."/>
            <person name="Amann R."/>
            <person name="Jetten M.S.M."/>
            <person name="Mascher T."/>
            <person name="Medema M.H."/>
            <person name="Devos D.P."/>
            <person name="Kaster A.-K."/>
            <person name="Ovreas L."/>
            <person name="Rohde M."/>
            <person name="Galperin M.Y."/>
            <person name="Jogler C."/>
        </authorList>
    </citation>
    <scope>NUCLEOTIDE SEQUENCE [LARGE SCALE GENOMIC DNA]</scope>
    <source>
        <strain evidence="2 3">V22</strain>
    </source>
</reference>
<dbReference type="AlphaFoldDB" id="A0A517TCA2"/>